<dbReference type="OrthoDB" id="18648at2759"/>
<evidence type="ECO:0000259" key="2">
    <source>
        <dbReference type="Pfam" id="PF24064"/>
    </source>
</evidence>
<feature type="domain" description="GATOR1 complex protein NPRL3 C-terminal HTH" evidence="2">
    <location>
        <begin position="385"/>
        <end position="435"/>
    </location>
</feature>
<name>A0A177B7U4_9BILA</name>
<keyword evidence="4" id="KW-1185">Reference proteome</keyword>
<dbReference type="GO" id="GO:0010508">
    <property type="term" value="P:positive regulation of autophagy"/>
    <property type="evidence" value="ECO:0007669"/>
    <property type="project" value="TreeGrafter"/>
</dbReference>
<dbReference type="Pfam" id="PF24064">
    <property type="entry name" value="HTH_NPRL3"/>
    <property type="match status" value="1"/>
</dbReference>
<dbReference type="EMBL" id="LWCA01000156">
    <property type="protein sequence ID" value="OAF70369.1"/>
    <property type="molecule type" value="Genomic_DNA"/>
</dbReference>
<gene>
    <name evidence="3" type="ORF">A3Q56_01911</name>
</gene>
<dbReference type="AlphaFoldDB" id="A0A177B7U4"/>
<evidence type="ECO:0000313" key="4">
    <source>
        <dbReference type="Proteomes" id="UP000078046"/>
    </source>
</evidence>
<proteinExistence type="inferred from homology"/>
<dbReference type="PANTHER" id="PTHR13153:SF5">
    <property type="entry name" value="GATOR COMPLEX PROTEIN NPRL3"/>
    <property type="match status" value="1"/>
</dbReference>
<comment type="caution">
    <text evidence="3">The sequence shown here is derived from an EMBL/GenBank/DDBJ whole genome shotgun (WGS) entry which is preliminary data.</text>
</comment>
<evidence type="ECO:0000256" key="1">
    <source>
        <dbReference type="ARBA" id="ARBA00010546"/>
    </source>
</evidence>
<dbReference type="GO" id="GO:1904262">
    <property type="term" value="P:negative regulation of TORC1 signaling"/>
    <property type="evidence" value="ECO:0007669"/>
    <property type="project" value="TreeGrafter"/>
</dbReference>
<dbReference type="GO" id="GO:1990130">
    <property type="term" value="C:GATOR1 complex"/>
    <property type="evidence" value="ECO:0007669"/>
    <property type="project" value="TreeGrafter"/>
</dbReference>
<dbReference type="Proteomes" id="UP000078046">
    <property type="component" value="Unassembled WGS sequence"/>
</dbReference>
<comment type="similarity">
    <text evidence="1">Belongs to the NPR3 family.</text>
</comment>
<protein>
    <recommendedName>
        <fullName evidence="2">GATOR1 complex protein NPRL3 C-terminal HTH domain-containing protein</fullName>
    </recommendedName>
</protein>
<organism evidence="3 4">
    <name type="scientific">Intoshia linei</name>
    <dbReference type="NCBI Taxonomy" id="1819745"/>
    <lineage>
        <taxon>Eukaryota</taxon>
        <taxon>Metazoa</taxon>
        <taxon>Spiralia</taxon>
        <taxon>Lophotrochozoa</taxon>
        <taxon>Mesozoa</taxon>
        <taxon>Orthonectida</taxon>
        <taxon>Rhopaluridae</taxon>
        <taxon>Intoshia</taxon>
    </lineage>
</organism>
<reference evidence="3 4" key="1">
    <citation type="submission" date="2016-04" db="EMBL/GenBank/DDBJ databases">
        <title>The genome of Intoshia linei affirms orthonectids as highly simplified spiralians.</title>
        <authorList>
            <person name="Mikhailov K.V."/>
            <person name="Slusarev G.S."/>
            <person name="Nikitin M.A."/>
            <person name="Logacheva M.D."/>
            <person name="Penin A."/>
            <person name="Aleoshin V."/>
            <person name="Panchin Y.V."/>
        </authorList>
    </citation>
    <scope>NUCLEOTIDE SEQUENCE [LARGE SCALE GENOMIC DNA]</scope>
    <source>
        <strain evidence="3">Intl2013</strain>
        <tissue evidence="3">Whole animal</tissue>
    </source>
</reference>
<evidence type="ECO:0000313" key="3">
    <source>
        <dbReference type="EMBL" id="OAF70369.1"/>
    </source>
</evidence>
<dbReference type="InterPro" id="IPR005365">
    <property type="entry name" value="Npr3"/>
</dbReference>
<dbReference type="InterPro" id="IPR056603">
    <property type="entry name" value="HTH_NPRL3"/>
</dbReference>
<dbReference type="PANTHER" id="PTHR13153">
    <property type="entry name" value="CGTHBA PROTEIN -14 GENE PROTEIN"/>
    <property type="match status" value="1"/>
</dbReference>
<sequence length="449" mass="53566">MEHVPHTIYLTCNCDRDSDVFFKYPYKDNVNQPYKLFQKSKVFSEGFVCIPTDRCVSDVKLTKLLRTNSEKRRVINCKINNVYYFGFQRIFETPYKKGAKKIINPINIISVVFAMKFKIDNVNIREYINLAEHMVVSIELEENRCLFLSRQKCISNDIYRNNGEIDFFRKSIILCKLAEWTKQIFYETILHGDVTIRLNGYATFTYIYQKKHLKKTIKYYETLLLFEPLGYILERVPFVCKNMYLKLLNSVTSTMSAYTLAANNNLPIAYTLRLMKRLVDLNKAAIIYPICALNEYIVYYDNFRFIKEQTTKMCTSWNACDIIKNFQINSNLFVYNENNDTKKNIEITEFYLKNEYIKQIFTYPVLTRFDTNLKETTKSFTEYTESFYTKEEFKIFTRISKYLSGDNKMEEIMFNENIQRSNLYIILEKMSQYIVLIKYICIYRLAGLF</sequence>
<accession>A0A177B7U4</accession>
<dbReference type="GO" id="GO:0034198">
    <property type="term" value="P:cellular response to amino acid starvation"/>
    <property type="evidence" value="ECO:0007669"/>
    <property type="project" value="TreeGrafter"/>
</dbReference>
<dbReference type="GO" id="GO:0038202">
    <property type="term" value="P:TORC1 signaling"/>
    <property type="evidence" value="ECO:0007669"/>
    <property type="project" value="TreeGrafter"/>
</dbReference>